<evidence type="ECO:0000259" key="1">
    <source>
        <dbReference type="Pfam" id="PF00266"/>
    </source>
</evidence>
<dbReference type="SUPFAM" id="SSF53383">
    <property type="entry name" value="PLP-dependent transferases"/>
    <property type="match status" value="1"/>
</dbReference>
<sequence>MLRIPRPRSNFGSQTSIRNSNFSSLETNRRSYDNFFSSNSFETFYPSSDYISEEEKEYRKFSRSISEVNSLSKSLLSVSDSECSTPVAKIGDVGGSSIIGEDLVIPGPFGPRKCVYLDQTASNRAVEEIEDFLRAKVLPIYANTHTTNTYCAAQITTLREEARSIIHDECGCSEDDVVIFTGSGTTTAIHKFLGSIITQQKDGFPPPLVIVGPFEHHSNILPWREVTDRLITVATNSSGFVDLKQLEGILKSIRGNKMTKSRLVVGSFSAGSNVTGALSDDVAITALLHKYGAFSFWDYAAAAPHVKICMNPKTGNDSLDKLCRKDAISFSGHKFLGGPQTPGNILSCTTSGPDMHMPCPKSLNRKEIRISKPTPHGHGGGTVVFVTQARHRYLNDLVERNEGGTPDIVGSIRLGLVFQLQKLSGIGSIVQKEGEFTRQVIKAWRKIPEIIILGPTDAPRLPIISFLIYNKRMDCYLHHNFVTTLLNDLFGIQSRSGCMCAGPYGQLLLGIDDKLAKVYEQMLSVPIRNSNGDAAYGVVFKPGFTRVSLPYHASQQEISYLIDAVMLIATQGWKFLPFYEMNSATGTFKFASNLHQHNTLNHRVSLKTFGSERVASSDKNIDLAPDFEMALSYAKHLLDSVEQVLVHSDITISNEAFPQDWYPFRWFLLPSEALFLIRHGGKIPKYSKNPNKLPFIPKTNYKTNKYNWILGSIPNSVRQKKHFEGTRKELAFLSTLKSQRSLK</sequence>
<dbReference type="OMA" id="PYLDIDM"/>
<dbReference type="PANTHER" id="PTHR43686:SF1">
    <property type="entry name" value="AMINOTRAN_5 DOMAIN-CONTAINING PROTEIN"/>
    <property type="match status" value="1"/>
</dbReference>
<dbReference type="AlphaFoldDB" id="A0A226F671"/>
<dbReference type="InterPro" id="IPR015421">
    <property type="entry name" value="PyrdxlP-dep_Trfase_major"/>
</dbReference>
<dbReference type="Gene3D" id="3.90.1150.10">
    <property type="entry name" value="Aspartate Aminotransferase, domain 1"/>
    <property type="match status" value="1"/>
</dbReference>
<organism evidence="2 3">
    <name type="scientific">Folsomia candida</name>
    <name type="common">Springtail</name>
    <dbReference type="NCBI Taxonomy" id="158441"/>
    <lineage>
        <taxon>Eukaryota</taxon>
        <taxon>Metazoa</taxon>
        <taxon>Ecdysozoa</taxon>
        <taxon>Arthropoda</taxon>
        <taxon>Hexapoda</taxon>
        <taxon>Collembola</taxon>
        <taxon>Entomobryomorpha</taxon>
        <taxon>Isotomoidea</taxon>
        <taxon>Isotomidae</taxon>
        <taxon>Proisotominae</taxon>
        <taxon>Folsomia</taxon>
    </lineage>
</organism>
<dbReference type="EMBL" id="LNIX01000001">
    <property type="protein sequence ID" value="OXA64830.1"/>
    <property type="molecule type" value="Genomic_DNA"/>
</dbReference>
<keyword evidence="3" id="KW-1185">Reference proteome</keyword>
<name>A0A226F671_FOLCA</name>
<reference evidence="2 3" key="1">
    <citation type="submission" date="2015-12" db="EMBL/GenBank/DDBJ databases">
        <title>The genome of Folsomia candida.</title>
        <authorList>
            <person name="Faddeeva A."/>
            <person name="Derks M.F."/>
            <person name="Anvar Y."/>
            <person name="Smit S."/>
            <person name="Van Straalen N."/>
            <person name="Roelofs D."/>
        </authorList>
    </citation>
    <scope>NUCLEOTIDE SEQUENCE [LARGE SCALE GENOMIC DNA]</scope>
    <source>
        <strain evidence="2 3">VU population</strain>
        <tissue evidence="2">Whole body</tissue>
    </source>
</reference>
<dbReference type="Gene3D" id="3.40.640.10">
    <property type="entry name" value="Type I PLP-dependent aspartate aminotransferase-like (Major domain)"/>
    <property type="match status" value="1"/>
</dbReference>
<gene>
    <name evidence="2" type="ORF">Fcan01_00477</name>
</gene>
<dbReference type="PANTHER" id="PTHR43686">
    <property type="entry name" value="SULFURTRANSFERASE-RELATED"/>
    <property type="match status" value="1"/>
</dbReference>
<comment type="caution">
    <text evidence="2">The sequence shown here is derived from an EMBL/GenBank/DDBJ whole genome shotgun (WGS) entry which is preliminary data.</text>
</comment>
<feature type="domain" description="Aminotransferase class V" evidence="1">
    <location>
        <begin position="375"/>
        <end position="560"/>
    </location>
</feature>
<dbReference type="OrthoDB" id="420046at2759"/>
<dbReference type="InterPro" id="IPR015422">
    <property type="entry name" value="PyrdxlP-dep_Trfase_small"/>
</dbReference>
<proteinExistence type="predicted"/>
<evidence type="ECO:0000313" key="3">
    <source>
        <dbReference type="Proteomes" id="UP000198287"/>
    </source>
</evidence>
<feature type="domain" description="Aminotransferase class V" evidence="1">
    <location>
        <begin position="115"/>
        <end position="337"/>
    </location>
</feature>
<dbReference type="Pfam" id="PF00266">
    <property type="entry name" value="Aminotran_5"/>
    <property type="match status" value="2"/>
</dbReference>
<protein>
    <submittedName>
        <fullName evidence="2">Putative cysteine desulfurase</fullName>
    </submittedName>
</protein>
<evidence type="ECO:0000313" key="2">
    <source>
        <dbReference type="EMBL" id="OXA64830.1"/>
    </source>
</evidence>
<dbReference type="InterPro" id="IPR000192">
    <property type="entry name" value="Aminotrans_V_dom"/>
</dbReference>
<dbReference type="STRING" id="158441.A0A226F671"/>
<accession>A0A226F671</accession>
<dbReference type="GO" id="GO:0016740">
    <property type="term" value="F:transferase activity"/>
    <property type="evidence" value="ECO:0007669"/>
    <property type="project" value="UniProtKB-ARBA"/>
</dbReference>
<dbReference type="InterPro" id="IPR015424">
    <property type="entry name" value="PyrdxlP-dep_Trfase"/>
</dbReference>
<dbReference type="Proteomes" id="UP000198287">
    <property type="component" value="Unassembled WGS sequence"/>
</dbReference>